<feature type="transmembrane region" description="Helical" evidence="1">
    <location>
        <begin position="52"/>
        <end position="76"/>
    </location>
</feature>
<keyword evidence="1" id="KW-1133">Transmembrane helix</keyword>
<dbReference type="AlphaFoldDB" id="A0A9D1CQ09"/>
<evidence type="ECO:0000256" key="1">
    <source>
        <dbReference type="SAM" id="Phobius"/>
    </source>
</evidence>
<protein>
    <submittedName>
        <fullName evidence="2">Uncharacterized protein</fullName>
    </submittedName>
</protein>
<proteinExistence type="predicted"/>
<feature type="transmembrane region" description="Helical" evidence="1">
    <location>
        <begin position="174"/>
        <end position="194"/>
    </location>
</feature>
<organism evidence="2 3">
    <name type="scientific">Candidatus Onthenecus intestinigallinarum</name>
    <dbReference type="NCBI Taxonomy" id="2840875"/>
    <lineage>
        <taxon>Bacteria</taxon>
        <taxon>Bacillati</taxon>
        <taxon>Bacillota</taxon>
        <taxon>Clostridia</taxon>
        <taxon>Eubacteriales</taxon>
        <taxon>Candidatus Onthenecus</taxon>
    </lineage>
</organism>
<accession>A0A9D1CQ09</accession>
<reference evidence="2" key="1">
    <citation type="submission" date="2020-10" db="EMBL/GenBank/DDBJ databases">
        <authorList>
            <person name="Gilroy R."/>
        </authorList>
    </citation>
    <scope>NUCLEOTIDE SEQUENCE</scope>
    <source>
        <strain evidence="2">ChiSxjej2B14-6234</strain>
    </source>
</reference>
<keyword evidence="1" id="KW-0472">Membrane</keyword>
<evidence type="ECO:0000313" key="2">
    <source>
        <dbReference type="EMBL" id="HIQ71150.1"/>
    </source>
</evidence>
<feature type="transmembrane region" description="Helical" evidence="1">
    <location>
        <begin position="142"/>
        <end position="162"/>
    </location>
</feature>
<gene>
    <name evidence="2" type="ORF">IAB73_02945</name>
</gene>
<comment type="caution">
    <text evidence="2">The sequence shown here is derived from an EMBL/GenBank/DDBJ whole genome shotgun (WGS) entry which is preliminary data.</text>
</comment>
<evidence type="ECO:0000313" key="3">
    <source>
        <dbReference type="Proteomes" id="UP000886887"/>
    </source>
</evidence>
<keyword evidence="1" id="KW-0812">Transmembrane</keyword>
<dbReference type="EMBL" id="DVFJ01000009">
    <property type="protein sequence ID" value="HIQ71150.1"/>
    <property type="molecule type" value="Genomic_DNA"/>
</dbReference>
<dbReference type="Proteomes" id="UP000886887">
    <property type="component" value="Unassembled WGS sequence"/>
</dbReference>
<feature type="transmembrane region" description="Helical" evidence="1">
    <location>
        <begin position="97"/>
        <end position="122"/>
    </location>
</feature>
<sequence length="236" mass="25123">MKLLWERLRRIAPGAAGYGACMGLCLFWLVQYARLSGLYSLLSALRAAVPSLPFVLIDLLYLFILLRCALLGVHSLDFSAPGDADRIGALPLSREQLALVRLGAHACALALSAACGLGVLAAGGALSAGWDFARLLIVQTALRLPALLCAFLAGFMFSGIFLRRERALTATVLLFALLHGAALLAFAGVLPAWARYLSPVYTFDSAVHPLPALAHAAASLLCVPPALWRFGRRDLA</sequence>
<feature type="transmembrane region" description="Helical" evidence="1">
    <location>
        <begin position="206"/>
        <end position="228"/>
    </location>
</feature>
<feature type="transmembrane region" description="Helical" evidence="1">
    <location>
        <begin position="12"/>
        <end position="32"/>
    </location>
</feature>
<reference evidence="2" key="2">
    <citation type="journal article" date="2021" name="PeerJ">
        <title>Extensive microbial diversity within the chicken gut microbiome revealed by metagenomics and culture.</title>
        <authorList>
            <person name="Gilroy R."/>
            <person name="Ravi A."/>
            <person name="Getino M."/>
            <person name="Pursley I."/>
            <person name="Horton D.L."/>
            <person name="Alikhan N.F."/>
            <person name="Baker D."/>
            <person name="Gharbi K."/>
            <person name="Hall N."/>
            <person name="Watson M."/>
            <person name="Adriaenssens E.M."/>
            <person name="Foster-Nyarko E."/>
            <person name="Jarju S."/>
            <person name="Secka A."/>
            <person name="Antonio M."/>
            <person name="Oren A."/>
            <person name="Chaudhuri R.R."/>
            <person name="La Ragione R."/>
            <person name="Hildebrand F."/>
            <person name="Pallen M.J."/>
        </authorList>
    </citation>
    <scope>NUCLEOTIDE SEQUENCE</scope>
    <source>
        <strain evidence="2">ChiSxjej2B14-6234</strain>
    </source>
</reference>
<name>A0A9D1CQ09_9FIRM</name>